<evidence type="ECO:0000313" key="1">
    <source>
        <dbReference type="EMBL" id="MEE2565121.1"/>
    </source>
</evidence>
<accession>A0ABU7LU86</accession>
<evidence type="ECO:0000313" key="2">
    <source>
        <dbReference type="Proteomes" id="UP001310692"/>
    </source>
</evidence>
<dbReference type="RefSeq" id="WP_330194661.1">
    <property type="nucleotide sequence ID" value="NZ_JAZDRO010000001.1"/>
</dbReference>
<comment type="caution">
    <text evidence="1">The sequence shown here is derived from an EMBL/GenBank/DDBJ whole genome shotgun (WGS) entry which is preliminary data.</text>
</comment>
<name>A0ABU7LU86_9PROT</name>
<sequence>MTMDPIDRQFEKMAAARPEIDERAFAASVWQSIHHRPQYWRALVEGLRSVSPGIAWRAAPAAMALVVGSVSGAALATNRGVDDFAVFTSHAPYSISALADLPKAGS</sequence>
<dbReference type="EMBL" id="JAZDRO010000001">
    <property type="protein sequence ID" value="MEE2565121.1"/>
    <property type="molecule type" value="Genomic_DNA"/>
</dbReference>
<reference evidence="1 2" key="1">
    <citation type="submission" date="2024-01" db="EMBL/GenBank/DDBJ databases">
        <title>Hyphobacterium bacterium isolated from marine sediment.</title>
        <authorList>
            <person name="Zhao S."/>
        </authorList>
    </citation>
    <scope>NUCLEOTIDE SEQUENCE [LARGE SCALE GENOMIC DNA]</scope>
    <source>
        <strain evidence="1 2">Y60-23</strain>
    </source>
</reference>
<proteinExistence type="predicted"/>
<dbReference type="Proteomes" id="UP001310692">
    <property type="component" value="Unassembled WGS sequence"/>
</dbReference>
<gene>
    <name evidence="1" type="ORF">V0U35_00375</name>
</gene>
<organism evidence="1 2">
    <name type="scientific">Hyphobacterium marinum</name>
    <dbReference type="NCBI Taxonomy" id="3116574"/>
    <lineage>
        <taxon>Bacteria</taxon>
        <taxon>Pseudomonadati</taxon>
        <taxon>Pseudomonadota</taxon>
        <taxon>Alphaproteobacteria</taxon>
        <taxon>Maricaulales</taxon>
        <taxon>Maricaulaceae</taxon>
        <taxon>Hyphobacterium</taxon>
    </lineage>
</organism>
<keyword evidence="2" id="KW-1185">Reference proteome</keyword>
<protein>
    <submittedName>
        <fullName evidence="1">Uncharacterized protein</fullName>
    </submittedName>
</protein>